<reference evidence="1 3" key="1">
    <citation type="journal article" date="2012" name="Nat. Biotechnol.">
        <title>Reference genome sequence of the model plant Setaria.</title>
        <authorList>
            <person name="Bennetzen J.L."/>
            <person name="Schmutz J."/>
            <person name="Wang H."/>
            <person name="Percifield R."/>
            <person name="Hawkins J."/>
            <person name="Pontaroli A.C."/>
            <person name="Estep M."/>
            <person name="Feng L."/>
            <person name="Vaughn J.N."/>
            <person name="Grimwood J."/>
            <person name="Jenkins J."/>
            <person name="Barry K."/>
            <person name="Lindquist E."/>
            <person name="Hellsten U."/>
            <person name="Deshpande S."/>
            <person name="Wang X."/>
            <person name="Wu X."/>
            <person name="Mitros T."/>
            <person name="Triplett J."/>
            <person name="Yang X."/>
            <person name="Ye C.Y."/>
            <person name="Mauro-Herrera M."/>
            <person name="Wang L."/>
            <person name="Li P."/>
            <person name="Sharma M."/>
            <person name="Sharma R."/>
            <person name="Ronald P.C."/>
            <person name="Panaud O."/>
            <person name="Kellogg E.A."/>
            <person name="Brutnell T.P."/>
            <person name="Doust A.N."/>
            <person name="Tuskan G.A."/>
            <person name="Rokhsar D."/>
            <person name="Devos K.M."/>
        </authorList>
    </citation>
    <scope>NUCLEOTIDE SEQUENCE [LARGE SCALE GENOMIC DNA]</scope>
    <source>
        <strain evidence="3">cv. Yugu1</strain>
        <strain evidence="1">Yugu1</strain>
    </source>
</reference>
<gene>
    <name evidence="1" type="ORF">SETIT_1G270600v2</name>
</gene>
<accession>K3YXI6</accession>
<dbReference type="Proteomes" id="UP000004995">
    <property type="component" value="Unassembled WGS sequence"/>
</dbReference>
<organism evidence="1">
    <name type="scientific">Setaria italica</name>
    <name type="common">Foxtail millet</name>
    <name type="synonym">Panicum italicum</name>
    <dbReference type="NCBI Taxonomy" id="4555"/>
    <lineage>
        <taxon>Eukaryota</taxon>
        <taxon>Viridiplantae</taxon>
        <taxon>Streptophyta</taxon>
        <taxon>Embryophyta</taxon>
        <taxon>Tracheophyta</taxon>
        <taxon>Spermatophyta</taxon>
        <taxon>Magnoliopsida</taxon>
        <taxon>Liliopsida</taxon>
        <taxon>Poales</taxon>
        <taxon>Poaceae</taxon>
        <taxon>PACMAD clade</taxon>
        <taxon>Panicoideae</taxon>
        <taxon>Panicodae</taxon>
        <taxon>Paniceae</taxon>
        <taxon>Cenchrinae</taxon>
        <taxon>Setaria</taxon>
    </lineage>
</organism>
<dbReference type="EMBL" id="AGNK02000491">
    <property type="status" value="NOT_ANNOTATED_CDS"/>
    <property type="molecule type" value="Genomic_DNA"/>
</dbReference>
<name>K3YXI6_SETIT</name>
<dbReference type="AlphaFoldDB" id="K3YXI6"/>
<reference evidence="2" key="3">
    <citation type="submission" date="2018-08" db="UniProtKB">
        <authorList>
            <consortium name="EnsemblPlants"/>
        </authorList>
    </citation>
    <scope>IDENTIFICATION</scope>
    <source>
        <strain evidence="2">Yugu1</strain>
    </source>
</reference>
<keyword evidence="3" id="KW-1185">Reference proteome</keyword>
<dbReference type="HOGENOM" id="CLU_2926987_0_0_1"/>
<protein>
    <submittedName>
        <fullName evidence="1 2">Uncharacterized protein</fullName>
    </submittedName>
</protein>
<proteinExistence type="predicted"/>
<evidence type="ECO:0000313" key="3">
    <source>
        <dbReference type="Proteomes" id="UP000004995"/>
    </source>
</evidence>
<reference evidence="1" key="2">
    <citation type="submission" date="2015-07" db="EMBL/GenBank/DDBJ databases">
        <authorList>
            <person name="Noorani M."/>
        </authorList>
    </citation>
    <scope>NUCLEOTIDE SEQUENCE</scope>
    <source>
        <strain evidence="1">Yugu1</strain>
    </source>
</reference>
<evidence type="ECO:0000313" key="2">
    <source>
        <dbReference type="EnsemblPlants" id="KQL30920"/>
    </source>
</evidence>
<sequence>MLGPSRGQKRLCSDQLNEDIRREEWVLLVFRQSPRLRICEHHFHNWKKWSTPPIEITRVAE</sequence>
<dbReference type="EMBL" id="CM003528">
    <property type="protein sequence ID" value="RCV07748.1"/>
    <property type="molecule type" value="Genomic_DNA"/>
</dbReference>
<evidence type="ECO:0000313" key="1">
    <source>
        <dbReference type="EMBL" id="RCV07748.1"/>
    </source>
</evidence>
<dbReference type="EnsemblPlants" id="KQL30920">
    <property type="protein sequence ID" value="KQL30920"/>
    <property type="gene ID" value="SETIT_018982mg"/>
</dbReference>
<dbReference type="Gramene" id="KQL30920">
    <property type="protein sequence ID" value="KQL30920"/>
    <property type="gene ID" value="SETIT_018982mg"/>
</dbReference>